<keyword evidence="3" id="KW-0813">Transport</keyword>
<keyword evidence="5" id="KW-0574">Periplasm</keyword>
<dbReference type="GO" id="GO:0140104">
    <property type="term" value="F:molecular carrier activity"/>
    <property type="evidence" value="ECO:0007669"/>
    <property type="project" value="InterPro"/>
</dbReference>
<gene>
    <name evidence="7" type="ORF">DSM02_899</name>
</gene>
<reference evidence="7 8" key="1">
    <citation type="submission" date="2018-07" db="EMBL/GenBank/DDBJ databases">
        <title>Leeuwenhoekiella genomics.</title>
        <authorList>
            <person name="Tahon G."/>
            <person name="Willems A."/>
        </authorList>
    </citation>
    <scope>NUCLEOTIDE SEQUENCE [LARGE SCALE GENOMIC DNA]</scope>
    <source>
        <strain evidence="7 8">LMG 29608</strain>
    </source>
</reference>
<dbReference type="GO" id="GO:1902358">
    <property type="term" value="P:sulfate transmembrane transport"/>
    <property type="evidence" value="ECO:0007669"/>
    <property type="project" value="InterPro"/>
</dbReference>
<dbReference type="Proteomes" id="UP000289859">
    <property type="component" value="Unassembled WGS sequence"/>
</dbReference>
<comment type="caution">
    <text evidence="7">The sequence shown here is derived from an EMBL/GenBank/DDBJ whole genome shotgun (WGS) entry which is preliminary data.</text>
</comment>
<evidence type="ECO:0000256" key="6">
    <source>
        <dbReference type="SAM" id="SignalP"/>
    </source>
</evidence>
<dbReference type="PANTHER" id="PTHR30368">
    <property type="entry name" value="SULFATE-BINDING PROTEIN"/>
    <property type="match status" value="1"/>
</dbReference>
<evidence type="ECO:0000256" key="1">
    <source>
        <dbReference type="ARBA" id="ARBA00004418"/>
    </source>
</evidence>
<evidence type="ECO:0000256" key="2">
    <source>
        <dbReference type="ARBA" id="ARBA00006099"/>
    </source>
</evidence>
<keyword evidence="4 6" id="KW-0732">Signal</keyword>
<dbReference type="Gene3D" id="3.40.190.10">
    <property type="entry name" value="Periplasmic binding protein-like II"/>
    <property type="match status" value="2"/>
</dbReference>
<dbReference type="Pfam" id="PF13531">
    <property type="entry name" value="SBP_bac_11"/>
    <property type="match status" value="1"/>
</dbReference>
<comment type="subcellular location">
    <subcellularLocation>
        <location evidence="1">Periplasm</location>
    </subcellularLocation>
</comment>
<dbReference type="CDD" id="cd13519">
    <property type="entry name" value="PBP2_PEB3_AcfC"/>
    <property type="match status" value="1"/>
</dbReference>
<comment type="similarity">
    <text evidence="2">Belongs to the prokaryotic sulfate-binding protein family.</text>
</comment>
<evidence type="ECO:0000256" key="5">
    <source>
        <dbReference type="ARBA" id="ARBA00022764"/>
    </source>
</evidence>
<dbReference type="AlphaFoldDB" id="A0A4Q0PFX6"/>
<dbReference type="InterPro" id="IPR005669">
    <property type="entry name" value="Thiosulph/SO4-bd"/>
</dbReference>
<evidence type="ECO:0000313" key="7">
    <source>
        <dbReference type="EMBL" id="RXG25731.1"/>
    </source>
</evidence>
<proteinExistence type="inferred from homology"/>
<evidence type="ECO:0000256" key="3">
    <source>
        <dbReference type="ARBA" id="ARBA00022448"/>
    </source>
</evidence>
<organism evidence="7 8">
    <name type="scientific">Leeuwenhoekiella polynyae</name>
    <dbReference type="NCBI Taxonomy" id="1550906"/>
    <lineage>
        <taxon>Bacteria</taxon>
        <taxon>Pseudomonadati</taxon>
        <taxon>Bacteroidota</taxon>
        <taxon>Flavobacteriia</taxon>
        <taxon>Flavobacteriales</taxon>
        <taxon>Flavobacteriaceae</taxon>
        <taxon>Leeuwenhoekiella</taxon>
    </lineage>
</organism>
<dbReference type="GO" id="GO:0042597">
    <property type="term" value="C:periplasmic space"/>
    <property type="evidence" value="ECO:0007669"/>
    <property type="project" value="UniProtKB-SubCell"/>
</dbReference>
<keyword evidence="8" id="KW-1185">Reference proteome</keyword>
<dbReference type="SUPFAM" id="SSF53850">
    <property type="entry name" value="Periplasmic binding protein-like II"/>
    <property type="match status" value="1"/>
</dbReference>
<dbReference type="EMBL" id="QOVK01000002">
    <property type="protein sequence ID" value="RXG25731.1"/>
    <property type="molecule type" value="Genomic_DNA"/>
</dbReference>
<dbReference type="PANTHER" id="PTHR30368:SF2">
    <property type="entry name" value="SULFATE-BINDING PROTEIN"/>
    <property type="match status" value="1"/>
</dbReference>
<accession>A0A4Q0PFX6</accession>
<feature type="chain" id="PRO_5020874929" evidence="6">
    <location>
        <begin position="30"/>
        <end position="285"/>
    </location>
</feature>
<feature type="signal peptide" evidence="6">
    <location>
        <begin position="1"/>
        <end position="29"/>
    </location>
</feature>
<evidence type="ECO:0000256" key="4">
    <source>
        <dbReference type="ARBA" id="ARBA00022729"/>
    </source>
</evidence>
<name>A0A4Q0PFX6_9FLAO</name>
<sequence length="285" mass="31917">MKFLKLKMSVKIWALVLVLFNLSCNTSVKKDVNKKEESSSKSELLQPKIKYSPKDGIIRIYGAGGPQTAIIRAAKVFEKETGNKVVVKFGPESKWTAEAQADADIIWGTAEQSMTAFLQTYTEFKSENVEPIYLRPAAIAVQKGNPKHIRGIKDLLKPGMRIVVVEGAGVYNTSGTGVWEDVVGRTGNLEDLKEFRKNIINYAMGSGAGFKAFKEENADAWITWNYWVITHPEQADLVEIEPDRAIYRDLTVVTNNKADAEAKEFIKFLKSPPAEEIFKSEGWIH</sequence>
<evidence type="ECO:0000313" key="8">
    <source>
        <dbReference type="Proteomes" id="UP000289859"/>
    </source>
</evidence>
<protein>
    <submittedName>
        <fullName evidence="7">Accessory colonization factor AcfC</fullName>
    </submittedName>
</protein>